<dbReference type="Pfam" id="PF10087">
    <property type="entry name" value="DUF2325"/>
    <property type="match status" value="1"/>
</dbReference>
<name>A0A1M6BTT3_9FIRM</name>
<comment type="similarity">
    <text evidence="1">Belongs to the UPF0751 family.</text>
</comment>
<evidence type="ECO:0000256" key="1">
    <source>
        <dbReference type="ARBA" id="ARBA00007189"/>
    </source>
</evidence>
<dbReference type="InterPro" id="IPR016772">
    <property type="entry name" value="UCP020408"/>
</dbReference>
<organism evidence="2 3">
    <name type="scientific">Geosporobacter subterraneus DSM 17957</name>
    <dbReference type="NCBI Taxonomy" id="1121919"/>
    <lineage>
        <taxon>Bacteria</taxon>
        <taxon>Bacillati</taxon>
        <taxon>Bacillota</taxon>
        <taxon>Clostridia</taxon>
        <taxon>Peptostreptococcales</taxon>
        <taxon>Thermotaleaceae</taxon>
        <taxon>Geosporobacter</taxon>
    </lineage>
</organism>
<dbReference type="OrthoDB" id="5324142at2"/>
<gene>
    <name evidence="2" type="ORF">SAMN02745975_00049</name>
</gene>
<evidence type="ECO:0000313" key="3">
    <source>
        <dbReference type="Proteomes" id="UP000184536"/>
    </source>
</evidence>
<dbReference type="EMBL" id="FQZV01000003">
    <property type="protein sequence ID" value="SHI51918.1"/>
    <property type="molecule type" value="Genomic_DNA"/>
</dbReference>
<protein>
    <recommendedName>
        <fullName evidence="4">Dihydroorotate dehydrogenase</fullName>
    </recommendedName>
</protein>
<dbReference type="STRING" id="1121919.SAMN02745975_00049"/>
<sequence length="100" mass="11248">MTALIVGGDKLGNIPDVLTERGIQEYIHWPGRKKGMRKKSIPANVDMVIVLVDYIEHNLSEIIKEQSKTMNIPCVFSKRACSDLAMKLDNCKNCNLCRVS</sequence>
<accession>A0A1M6BTT3</accession>
<dbReference type="Proteomes" id="UP000184536">
    <property type="component" value="Unassembled WGS sequence"/>
</dbReference>
<evidence type="ECO:0008006" key="4">
    <source>
        <dbReference type="Google" id="ProtNLM"/>
    </source>
</evidence>
<dbReference type="PIRSF" id="PIRSF020408">
    <property type="entry name" value="UCP020408"/>
    <property type="match status" value="1"/>
</dbReference>
<dbReference type="AlphaFoldDB" id="A0A1M6BTT3"/>
<dbReference type="RefSeq" id="WP_110939368.1">
    <property type="nucleotide sequence ID" value="NZ_FQZV01000003.1"/>
</dbReference>
<reference evidence="3" key="1">
    <citation type="submission" date="2016-11" db="EMBL/GenBank/DDBJ databases">
        <authorList>
            <person name="Varghese N."/>
            <person name="Submissions S."/>
        </authorList>
    </citation>
    <scope>NUCLEOTIDE SEQUENCE [LARGE SCALE GENOMIC DNA]</scope>
    <source>
        <strain evidence="3">DSM 17957</strain>
    </source>
</reference>
<keyword evidence="3" id="KW-1185">Reference proteome</keyword>
<proteinExistence type="inferred from homology"/>
<evidence type="ECO:0000313" key="2">
    <source>
        <dbReference type="EMBL" id="SHI51918.1"/>
    </source>
</evidence>